<feature type="region of interest" description="Disordered" evidence="1">
    <location>
        <begin position="47"/>
        <end position="69"/>
    </location>
</feature>
<accession>A0A454XWC0</accession>
<sequence>MGKTVIADCDRWAVPRSRSTFDLNEDGDEKKKGSLGRWFSTMKLNEEEDKEQLVDKENKTRARSNSRRRSSIKDDIVNFFNRRRGSVPVIQLRPPVKEEKPKPIPVQMPVQIEDDLDSDDFSLSSSPPLAPFMIVDRSLLPPPPVSSTRRFSLGNLLKKH</sequence>
<name>A0A454XWC0_PRIPA</name>
<gene>
    <name evidence="2" type="primary">WBGene00276141</name>
</gene>
<reference evidence="3" key="1">
    <citation type="journal article" date="2008" name="Nat. Genet.">
        <title>The Pristionchus pacificus genome provides a unique perspective on nematode lifestyle and parasitism.</title>
        <authorList>
            <person name="Dieterich C."/>
            <person name="Clifton S.W."/>
            <person name="Schuster L.N."/>
            <person name="Chinwalla A."/>
            <person name="Delehaunty K."/>
            <person name="Dinkelacker I."/>
            <person name="Fulton L."/>
            <person name="Fulton R."/>
            <person name="Godfrey J."/>
            <person name="Minx P."/>
            <person name="Mitreva M."/>
            <person name="Roeseler W."/>
            <person name="Tian H."/>
            <person name="Witte H."/>
            <person name="Yang S.P."/>
            <person name="Wilson R.K."/>
            <person name="Sommer R.J."/>
        </authorList>
    </citation>
    <scope>NUCLEOTIDE SEQUENCE [LARGE SCALE GENOMIC DNA]</scope>
    <source>
        <strain evidence="3">PS312</strain>
    </source>
</reference>
<dbReference type="Proteomes" id="UP000005239">
    <property type="component" value="Unassembled WGS sequence"/>
</dbReference>
<dbReference type="EnsemblMetazoa" id="PPA37772.1">
    <property type="protein sequence ID" value="PPA37772.1"/>
    <property type="gene ID" value="WBGene00276141"/>
</dbReference>
<evidence type="ECO:0000313" key="2">
    <source>
        <dbReference type="EnsemblMetazoa" id="PPA37772.1"/>
    </source>
</evidence>
<feature type="compositionally biased region" description="Basic and acidic residues" evidence="1">
    <location>
        <begin position="51"/>
        <end position="60"/>
    </location>
</feature>
<dbReference type="AlphaFoldDB" id="A0A454XWC0"/>
<proteinExistence type="predicted"/>
<accession>A0A8R1UQ02</accession>
<keyword evidence="3" id="KW-1185">Reference proteome</keyword>
<evidence type="ECO:0000256" key="1">
    <source>
        <dbReference type="SAM" id="MobiDB-lite"/>
    </source>
</evidence>
<reference evidence="2" key="2">
    <citation type="submission" date="2022-06" db="UniProtKB">
        <authorList>
            <consortium name="EnsemblMetazoa"/>
        </authorList>
    </citation>
    <scope>IDENTIFICATION</scope>
    <source>
        <strain evidence="2">PS312</strain>
    </source>
</reference>
<evidence type="ECO:0000313" key="3">
    <source>
        <dbReference type="Proteomes" id="UP000005239"/>
    </source>
</evidence>
<protein>
    <submittedName>
        <fullName evidence="2">Uncharacterized protein</fullName>
    </submittedName>
</protein>
<organism evidence="2 3">
    <name type="scientific">Pristionchus pacificus</name>
    <name type="common">Parasitic nematode worm</name>
    <dbReference type="NCBI Taxonomy" id="54126"/>
    <lineage>
        <taxon>Eukaryota</taxon>
        <taxon>Metazoa</taxon>
        <taxon>Ecdysozoa</taxon>
        <taxon>Nematoda</taxon>
        <taxon>Chromadorea</taxon>
        <taxon>Rhabditida</taxon>
        <taxon>Rhabditina</taxon>
        <taxon>Diplogasteromorpha</taxon>
        <taxon>Diplogasteroidea</taxon>
        <taxon>Neodiplogasteridae</taxon>
        <taxon>Pristionchus</taxon>
    </lineage>
</organism>